<organism evidence="8 9">
    <name type="scientific">Candidatus Dojkabacteria bacterium</name>
    <dbReference type="NCBI Taxonomy" id="2099670"/>
    <lineage>
        <taxon>Bacteria</taxon>
        <taxon>Candidatus Dojkabacteria</taxon>
    </lineage>
</organism>
<evidence type="ECO:0000256" key="2">
    <source>
        <dbReference type="ARBA" id="ARBA00022763"/>
    </source>
</evidence>
<dbReference type="GO" id="GO:0000400">
    <property type="term" value="F:four-way junction DNA binding"/>
    <property type="evidence" value="ECO:0007669"/>
    <property type="project" value="UniProtKB-UniRule"/>
</dbReference>
<sequence length="203" mass="22673">MIVYIKGMVIALSARDKAVYVDIATQSGVGYRVFVSSLPIGAKISDEIELYTSLQVREDSQTLFGFDSEGKRDFFELLISVSGVGPKIGIALLSAFDTEELQELISSGNYKELSKVPGLGEKSAKRIIIEIQPKLEIDLSLEQKSWEDNNKKQITELRSALKSLGFSKEEISERLEVVRTTFEDNSEMTISSEELLRIILKSK</sequence>
<dbReference type="GO" id="GO:0016787">
    <property type="term" value="F:hydrolase activity"/>
    <property type="evidence" value="ECO:0007669"/>
    <property type="project" value="UniProtKB-KW"/>
</dbReference>
<dbReference type="GO" id="GO:0009378">
    <property type="term" value="F:four-way junction helicase activity"/>
    <property type="evidence" value="ECO:0007669"/>
    <property type="project" value="InterPro"/>
</dbReference>
<dbReference type="Gene3D" id="2.40.50.140">
    <property type="entry name" value="Nucleic acid-binding proteins"/>
    <property type="match status" value="1"/>
</dbReference>
<accession>A0A955KWB2</accession>
<keyword evidence="4 6" id="KW-0233">DNA recombination</keyword>
<name>A0A955KWB2_9BACT</name>
<comment type="subcellular location">
    <subcellularLocation>
        <location evidence="6">Cytoplasm</location>
    </subcellularLocation>
</comment>
<reference evidence="8" key="1">
    <citation type="submission" date="2020-04" db="EMBL/GenBank/DDBJ databases">
        <authorList>
            <person name="Zhang T."/>
        </authorList>
    </citation>
    <scope>NUCLEOTIDE SEQUENCE</scope>
    <source>
        <strain evidence="8">HKST-UBA16</strain>
    </source>
</reference>
<dbReference type="CDD" id="cd14332">
    <property type="entry name" value="UBA_RuvA_C"/>
    <property type="match status" value="1"/>
</dbReference>
<evidence type="ECO:0000256" key="1">
    <source>
        <dbReference type="ARBA" id="ARBA00022490"/>
    </source>
</evidence>
<keyword evidence="8" id="KW-0378">Hydrolase</keyword>
<dbReference type="InterPro" id="IPR010994">
    <property type="entry name" value="RuvA_2-like"/>
</dbReference>
<protein>
    <recommendedName>
        <fullName evidence="6">Holliday junction branch migration complex subunit RuvA</fullName>
    </recommendedName>
</protein>
<comment type="subunit">
    <text evidence="6">Homotetramer. Forms an RuvA(8)-RuvB(12)-Holliday junction (HJ) complex. HJ DNA is sandwiched between 2 RuvA tetramers; dsDNA enters through RuvA and exits via RuvB. An RuvB hexamer assembles on each DNA strand where it exits the tetramer. Each RuvB hexamer is contacted by two RuvA subunits (via domain III) on 2 adjacent RuvB subunits; this complex drives branch migration. In the full resolvosome a probable DNA-RuvA(4)-RuvB(12)-RuvC(2) complex forms which resolves the HJ.</text>
</comment>
<evidence type="ECO:0000259" key="7">
    <source>
        <dbReference type="SMART" id="SM00278"/>
    </source>
</evidence>
<dbReference type="GO" id="GO:0005737">
    <property type="term" value="C:cytoplasm"/>
    <property type="evidence" value="ECO:0007669"/>
    <property type="project" value="UniProtKB-SubCell"/>
</dbReference>
<evidence type="ECO:0000256" key="4">
    <source>
        <dbReference type="ARBA" id="ARBA00023172"/>
    </source>
</evidence>
<dbReference type="AlphaFoldDB" id="A0A955KWB2"/>
<gene>
    <name evidence="6 8" type="primary">ruvA</name>
    <name evidence="8" type="ORF">KC622_01295</name>
</gene>
<comment type="caution">
    <text evidence="6">Lacks conserved residue(s) required for the propagation of feature annotation.</text>
</comment>
<dbReference type="NCBIfam" id="TIGR00084">
    <property type="entry name" value="ruvA"/>
    <property type="match status" value="1"/>
</dbReference>
<dbReference type="InterPro" id="IPR000085">
    <property type="entry name" value="RuvA"/>
</dbReference>
<comment type="similarity">
    <text evidence="6">Belongs to the RuvA family.</text>
</comment>
<evidence type="ECO:0000313" key="8">
    <source>
        <dbReference type="EMBL" id="MCA9374945.1"/>
    </source>
</evidence>
<dbReference type="HAMAP" id="MF_00031">
    <property type="entry name" value="DNA_HJ_migration_RuvA"/>
    <property type="match status" value="1"/>
</dbReference>
<dbReference type="GO" id="GO:0048476">
    <property type="term" value="C:Holliday junction resolvase complex"/>
    <property type="evidence" value="ECO:0007669"/>
    <property type="project" value="UniProtKB-UniRule"/>
</dbReference>
<dbReference type="GO" id="GO:0006310">
    <property type="term" value="P:DNA recombination"/>
    <property type="evidence" value="ECO:0007669"/>
    <property type="project" value="UniProtKB-UniRule"/>
</dbReference>
<feature type="domain" description="Helix-hairpin-helix DNA-binding motif class 1" evidence="7">
    <location>
        <begin position="111"/>
        <end position="130"/>
    </location>
</feature>
<dbReference type="SUPFAM" id="SSF47781">
    <property type="entry name" value="RuvA domain 2-like"/>
    <property type="match status" value="1"/>
</dbReference>
<keyword evidence="5 6" id="KW-0234">DNA repair</keyword>
<dbReference type="InterPro" id="IPR011114">
    <property type="entry name" value="RuvA_C"/>
</dbReference>
<keyword evidence="3 6" id="KW-0238">DNA-binding</keyword>
<dbReference type="GO" id="GO:0009379">
    <property type="term" value="C:Holliday junction helicase complex"/>
    <property type="evidence" value="ECO:0007669"/>
    <property type="project" value="InterPro"/>
</dbReference>
<dbReference type="InterPro" id="IPR013849">
    <property type="entry name" value="DNA_helicase_Holl-junc_RuvA_I"/>
</dbReference>
<comment type="function">
    <text evidence="6">The RuvA-RuvB-RuvC complex processes Holliday junction (HJ) DNA during genetic recombination and DNA repair, while the RuvA-RuvB complex plays an important role in the rescue of blocked DNA replication forks via replication fork reversal (RFR). RuvA specifically binds to HJ cruciform DNA, conferring on it an open structure. The RuvB hexamer acts as an ATP-dependent pump, pulling dsDNA into and through the RuvAB complex. HJ branch migration allows RuvC to scan DNA until it finds its consensus sequence, where it cleaves and resolves the cruciform DNA.</text>
</comment>
<dbReference type="Gene3D" id="1.10.150.20">
    <property type="entry name" value="5' to 3' exonuclease, C-terminal subdomain"/>
    <property type="match status" value="1"/>
</dbReference>
<dbReference type="EMBL" id="JAGQLM010000050">
    <property type="protein sequence ID" value="MCA9374945.1"/>
    <property type="molecule type" value="Genomic_DNA"/>
</dbReference>
<dbReference type="GO" id="GO:0006281">
    <property type="term" value="P:DNA repair"/>
    <property type="evidence" value="ECO:0007669"/>
    <property type="project" value="UniProtKB-UniRule"/>
</dbReference>
<feature type="region of interest" description="Domain III" evidence="6">
    <location>
        <begin position="150"/>
        <end position="203"/>
    </location>
</feature>
<comment type="caution">
    <text evidence="8">The sequence shown here is derived from an EMBL/GenBank/DDBJ whole genome shotgun (WGS) entry which is preliminary data.</text>
</comment>
<dbReference type="Pfam" id="PF14520">
    <property type="entry name" value="HHH_5"/>
    <property type="match status" value="1"/>
</dbReference>
<proteinExistence type="inferred from homology"/>
<dbReference type="Pfam" id="PF01330">
    <property type="entry name" value="RuvA_N"/>
    <property type="match status" value="1"/>
</dbReference>
<evidence type="ECO:0000256" key="5">
    <source>
        <dbReference type="ARBA" id="ARBA00023204"/>
    </source>
</evidence>
<dbReference type="SMART" id="SM00278">
    <property type="entry name" value="HhH1"/>
    <property type="match status" value="2"/>
</dbReference>
<reference evidence="8" key="2">
    <citation type="journal article" date="2021" name="Microbiome">
        <title>Successional dynamics and alternative stable states in a saline activated sludge microbial community over 9 years.</title>
        <authorList>
            <person name="Wang Y."/>
            <person name="Ye J."/>
            <person name="Ju F."/>
            <person name="Liu L."/>
            <person name="Boyd J.A."/>
            <person name="Deng Y."/>
            <person name="Parks D.H."/>
            <person name="Jiang X."/>
            <person name="Yin X."/>
            <person name="Woodcroft B.J."/>
            <person name="Tyson G.W."/>
            <person name="Hugenholtz P."/>
            <person name="Polz M.F."/>
            <person name="Zhang T."/>
        </authorList>
    </citation>
    <scope>NUCLEOTIDE SEQUENCE</scope>
    <source>
        <strain evidence="8">HKST-UBA16</strain>
    </source>
</reference>
<dbReference type="Proteomes" id="UP000748332">
    <property type="component" value="Unassembled WGS sequence"/>
</dbReference>
<evidence type="ECO:0000313" key="9">
    <source>
        <dbReference type="Proteomes" id="UP000748332"/>
    </source>
</evidence>
<dbReference type="InterPro" id="IPR012340">
    <property type="entry name" value="NA-bd_OB-fold"/>
</dbReference>
<evidence type="ECO:0000256" key="3">
    <source>
        <dbReference type="ARBA" id="ARBA00023125"/>
    </source>
</evidence>
<evidence type="ECO:0000256" key="6">
    <source>
        <dbReference type="HAMAP-Rule" id="MF_00031"/>
    </source>
</evidence>
<dbReference type="GO" id="GO:0005524">
    <property type="term" value="F:ATP binding"/>
    <property type="evidence" value="ECO:0007669"/>
    <property type="project" value="InterPro"/>
</dbReference>
<dbReference type="InterPro" id="IPR003583">
    <property type="entry name" value="Hlx-hairpin-Hlx_DNA-bd_motif"/>
</dbReference>
<comment type="domain">
    <text evidence="6">Has three domains with a flexible linker between the domains II and III and assumes an 'L' shape. Domain III is highly mobile and contacts RuvB.</text>
</comment>
<dbReference type="SUPFAM" id="SSF50249">
    <property type="entry name" value="Nucleic acid-binding proteins"/>
    <property type="match status" value="1"/>
</dbReference>
<keyword evidence="1 6" id="KW-0963">Cytoplasm</keyword>
<keyword evidence="2 6" id="KW-0227">DNA damage</keyword>
<feature type="domain" description="Helix-hairpin-helix DNA-binding motif class 1" evidence="7">
    <location>
        <begin position="76"/>
        <end position="95"/>
    </location>
</feature>